<dbReference type="OrthoDB" id="9970435at2759"/>
<dbReference type="PANTHER" id="PTHR12136">
    <property type="entry name" value="ENHANCED DISEASE RESISTANCE-RELATED"/>
    <property type="match status" value="1"/>
</dbReference>
<dbReference type="KEGG" id="cvr:CHLNCDRAFT_137358"/>
<evidence type="ECO:0000259" key="3">
    <source>
        <dbReference type="PROSITE" id="PS50848"/>
    </source>
</evidence>
<feature type="domain" description="START" evidence="3">
    <location>
        <begin position="255"/>
        <end position="399"/>
    </location>
</feature>
<sequence length="762" mass="81885">MPGSFTPLRGKHGRSKSGVPAEEATLLVGWVARESNVVDRLLNKRYAALYPSTFVTYRRETDDSPSKVWPISADTTVSEVQAATYNLRHKHTSTLMAVARGKYDQVEMHGFSITWQSYQAGGDVLKLAFDTRSDSSLSDASVTSSMLEAAPPTQSMEPRRRVTYETSRGEEEQEGAAAAPDGGGGRGDGAARRSRAWASVLHVNGVAVYVEEQDAEGEGGAIMVRGEKVMAAVVVVVVAVAVVVVSAVVRAPPSDVLRNLVQQRKAEGLGVLMGARVVERIDANTQIIAQQWKPTGAAGGLCAPREVVLLRTWRQDREDETYVILYQSVEHRAVPRARGGGWYKPVRVEAAGFTVSPLMSKYVRRGGSEESQESLVTLGGMLGRLTAPLSSLAMRSVLEPVVTSVVILRDKVEQDRFVVRPLSMTAGEEAAAEAEERSVKAQASHRRMLQRTTTMLAYRKEPLVVSQQLAAQAVAAGAPATPPAGPLPALAEEEVEGATEAAAAEREAADAWAVGGTCLSQYWSCPGDCGFKVRGPAYLADKKKVAATPPMFELVATDLLQLEDHLHSPAPFIFCVQLMVPCVPPISLVASWASPTPVVGRAPAELIAEYEQKQGPASDSVRAFFHALTDFLEGDGKEADARRNKKFKLIPNIAKGSWIIRQSVGTTPVILGQKLTTKYSRGPNYFEVDVDISSSSVAASVTNLVAGATKSLTIDMGVLIEGQSGETLPEQLLGTMRLDKLDLKSAAYLDEGTGRVMRASDM</sequence>
<keyword evidence="2" id="KW-0472">Membrane</keyword>
<protein>
    <recommendedName>
        <fullName evidence="3">START domain-containing protein</fullName>
    </recommendedName>
</protein>
<dbReference type="GO" id="GO:0008289">
    <property type="term" value="F:lipid binding"/>
    <property type="evidence" value="ECO:0007669"/>
    <property type="project" value="InterPro"/>
</dbReference>
<dbReference type="PANTHER" id="PTHR12136:SF41">
    <property type="entry name" value="PLECKSTRIN HOMOLOGY (PH) AND LIPID-BINDING START DOMAINS-CONTAINING PROTEIN"/>
    <property type="match status" value="1"/>
</dbReference>
<dbReference type="OMA" id="ARWIRNI"/>
<dbReference type="RefSeq" id="XP_005845170.1">
    <property type="nucleotide sequence ID" value="XM_005845108.1"/>
</dbReference>
<dbReference type="InterPro" id="IPR023393">
    <property type="entry name" value="START-like_dom_sf"/>
</dbReference>
<reference evidence="4 5" key="1">
    <citation type="journal article" date="2010" name="Plant Cell">
        <title>The Chlorella variabilis NC64A genome reveals adaptation to photosymbiosis, coevolution with viruses, and cryptic sex.</title>
        <authorList>
            <person name="Blanc G."/>
            <person name="Duncan G."/>
            <person name="Agarkova I."/>
            <person name="Borodovsky M."/>
            <person name="Gurnon J."/>
            <person name="Kuo A."/>
            <person name="Lindquist E."/>
            <person name="Lucas S."/>
            <person name="Pangilinan J."/>
            <person name="Polle J."/>
            <person name="Salamov A."/>
            <person name="Terry A."/>
            <person name="Yamada T."/>
            <person name="Dunigan D.D."/>
            <person name="Grigoriev I.V."/>
            <person name="Claverie J.M."/>
            <person name="Van Etten J.L."/>
        </authorList>
    </citation>
    <scope>NUCLEOTIDE SEQUENCE [LARGE SCALE GENOMIC DNA]</scope>
    <source>
        <strain evidence="4 5">NC64A</strain>
    </source>
</reference>
<dbReference type="eggNOG" id="ENOG502QS0N">
    <property type="taxonomic scope" value="Eukaryota"/>
</dbReference>
<dbReference type="AlphaFoldDB" id="E1ZM92"/>
<dbReference type="GeneID" id="17352566"/>
<gene>
    <name evidence="4" type="ORF">CHLNCDRAFT_137358</name>
</gene>
<keyword evidence="2" id="KW-0812">Transmembrane</keyword>
<dbReference type="InterPro" id="IPR045096">
    <property type="entry name" value="EDR2-like"/>
</dbReference>
<evidence type="ECO:0000313" key="5">
    <source>
        <dbReference type="Proteomes" id="UP000008141"/>
    </source>
</evidence>
<feature type="compositionally biased region" description="Basic and acidic residues" evidence="1">
    <location>
        <begin position="157"/>
        <end position="170"/>
    </location>
</feature>
<dbReference type="Proteomes" id="UP000008141">
    <property type="component" value="Unassembled WGS sequence"/>
</dbReference>
<keyword evidence="5" id="KW-1185">Reference proteome</keyword>
<dbReference type="Gene3D" id="3.30.530.20">
    <property type="match status" value="1"/>
</dbReference>
<proteinExistence type="predicted"/>
<dbReference type="Pfam" id="PF07059">
    <property type="entry name" value="EDR2_C"/>
    <property type="match status" value="1"/>
</dbReference>
<feature type="transmembrane region" description="Helical" evidence="2">
    <location>
        <begin position="229"/>
        <end position="249"/>
    </location>
</feature>
<evidence type="ECO:0000313" key="4">
    <source>
        <dbReference type="EMBL" id="EFN53068.1"/>
    </source>
</evidence>
<name>E1ZM92_CHLVA</name>
<organism evidence="5">
    <name type="scientific">Chlorella variabilis</name>
    <name type="common">Green alga</name>
    <dbReference type="NCBI Taxonomy" id="554065"/>
    <lineage>
        <taxon>Eukaryota</taxon>
        <taxon>Viridiplantae</taxon>
        <taxon>Chlorophyta</taxon>
        <taxon>core chlorophytes</taxon>
        <taxon>Trebouxiophyceae</taxon>
        <taxon>Chlorellales</taxon>
        <taxon>Chlorellaceae</taxon>
        <taxon>Chlorella clade</taxon>
        <taxon>Chlorella</taxon>
    </lineage>
</organism>
<dbReference type="Pfam" id="PF01852">
    <property type="entry name" value="START"/>
    <property type="match status" value="1"/>
</dbReference>
<dbReference type="InParanoid" id="E1ZM92"/>
<dbReference type="EMBL" id="GL433853">
    <property type="protein sequence ID" value="EFN53068.1"/>
    <property type="molecule type" value="Genomic_DNA"/>
</dbReference>
<keyword evidence="2" id="KW-1133">Transmembrane helix</keyword>
<evidence type="ECO:0000256" key="1">
    <source>
        <dbReference type="SAM" id="MobiDB-lite"/>
    </source>
</evidence>
<dbReference type="InterPro" id="IPR002913">
    <property type="entry name" value="START_lipid-bd_dom"/>
</dbReference>
<dbReference type="SUPFAM" id="SSF55961">
    <property type="entry name" value="Bet v1-like"/>
    <property type="match status" value="1"/>
</dbReference>
<accession>E1ZM92</accession>
<feature type="compositionally biased region" description="Low complexity" evidence="1">
    <location>
        <begin position="136"/>
        <end position="145"/>
    </location>
</feature>
<dbReference type="InterPro" id="IPR009769">
    <property type="entry name" value="EDR2_C"/>
</dbReference>
<dbReference type="PROSITE" id="PS50848">
    <property type="entry name" value="START"/>
    <property type="match status" value="1"/>
</dbReference>
<feature type="region of interest" description="Disordered" evidence="1">
    <location>
        <begin position="136"/>
        <end position="191"/>
    </location>
</feature>
<dbReference type="FunCoup" id="E1ZM92">
    <property type="interactions" value="442"/>
</dbReference>
<evidence type="ECO:0000256" key="2">
    <source>
        <dbReference type="SAM" id="Phobius"/>
    </source>
</evidence>